<accession>A0AAV6PTD4</accession>
<dbReference type="EMBL" id="JAGKHQ010000021">
    <property type="protein sequence ID" value="KAG7474602.1"/>
    <property type="molecule type" value="Genomic_DNA"/>
</dbReference>
<evidence type="ECO:0000256" key="3">
    <source>
        <dbReference type="SAM" id="SignalP"/>
    </source>
</evidence>
<dbReference type="InterPro" id="IPR013055">
    <property type="entry name" value="Tachy_Neuro_lke_CS"/>
</dbReference>
<reference evidence="4 5" key="1">
    <citation type="journal article" date="2021" name="Sci. Rep.">
        <title>Chromosome anchoring in Senegalese sole (Solea senegalensis) reveals sex-associated markers and genome rearrangements in flatfish.</title>
        <authorList>
            <person name="Guerrero-Cozar I."/>
            <person name="Gomez-Garrido J."/>
            <person name="Berbel C."/>
            <person name="Martinez-Blanch J.F."/>
            <person name="Alioto T."/>
            <person name="Claros M.G."/>
            <person name="Gagnaire P.A."/>
            <person name="Manchado M."/>
        </authorList>
    </citation>
    <scope>NUCLEOTIDE SEQUENCE [LARGE SCALE GENOMIC DNA]</scope>
    <source>
        <strain evidence="4">Sse05_10M</strain>
    </source>
</reference>
<evidence type="ECO:0000313" key="4">
    <source>
        <dbReference type="EMBL" id="KAG7474602.1"/>
    </source>
</evidence>
<evidence type="ECO:0000256" key="2">
    <source>
        <dbReference type="ARBA" id="ARBA00022815"/>
    </source>
</evidence>
<keyword evidence="3" id="KW-0732">Signal</keyword>
<dbReference type="Proteomes" id="UP000693946">
    <property type="component" value="Linkage Group LG9"/>
</dbReference>
<sequence length="109" mass="12689">MLTVKVFTRLLLLLMMMMVTHFSSQHMDVDNWREENKWPNSEIIPDGSVRMIRKPGPRHSLGLMGKKEFAKLQKAHNRRKFQTFVGLMGKRSFSQDEGLNLFNTPLLAT</sequence>
<feature type="signal peptide" evidence="3">
    <location>
        <begin position="1"/>
        <end position="22"/>
    </location>
</feature>
<protein>
    <submittedName>
        <fullName evidence="4">Uncharacterized protein</fullName>
    </submittedName>
</protein>
<keyword evidence="2" id="KW-0027">Amidation</keyword>
<dbReference type="AlphaFoldDB" id="A0AAV6PTD4"/>
<name>A0AAV6PTD4_SOLSE</name>
<keyword evidence="5" id="KW-1185">Reference proteome</keyword>
<dbReference type="PROSITE" id="PS00267">
    <property type="entry name" value="TACHYKININ"/>
    <property type="match status" value="1"/>
</dbReference>
<organism evidence="4 5">
    <name type="scientific">Solea senegalensis</name>
    <name type="common">Senegalese sole</name>
    <dbReference type="NCBI Taxonomy" id="28829"/>
    <lineage>
        <taxon>Eukaryota</taxon>
        <taxon>Metazoa</taxon>
        <taxon>Chordata</taxon>
        <taxon>Craniata</taxon>
        <taxon>Vertebrata</taxon>
        <taxon>Euteleostomi</taxon>
        <taxon>Actinopterygii</taxon>
        <taxon>Neopterygii</taxon>
        <taxon>Teleostei</taxon>
        <taxon>Neoteleostei</taxon>
        <taxon>Acanthomorphata</taxon>
        <taxon>Carangaria</taxon>
        <taxon>Pleuronectiformes</taxon>
        <taxon>Pleuronectoidei</taxon>
        <taxon>Soleidae</taxon>
        <taxon>Solea</taxon>
    </lineage>
</organism>
<evidence type="ECO:0000256" key="1">
    <source>
        <dbReference type="ARBA" id="ARBA00007518"/>
    </source>
</evidence>
<comment type="similarity">
    <text evidence="1">Belongs to the tachykinin family.</text>
</comment>
<gene>
    <name evidence="4" type="ORF">JOB18_013217</name>
</gene>
<proteinExistence type="inferred from homology"/>
<comment type="caution">
    <text evidence="4">The sequence shown here is derived from an EMBL/GenBank/DDBJ whole genome shotgun (WGS) entry which is preliminary data.</text>
</comment>
<evidence type="ECO:0000313" key="5">
    <source>
        <dbReference type="Proteomes" id="UP000693946"/>
    </source>
</evidence>
<feature type="chain" id="PRO_5043540621" evidence="3">
    <location>
        <begin position="23"/>
        <end position="109"/>
    </location>
</feature>